<accession>A0A126JI23</accession>
<keyword evidence="1" id="KW-0614">Plasmid</keyword>
<organism evidence="1">
    <name type="scientific">Clostridium botulinum</name>
    <dbReference type="NCBI Taxonomy" id="1491"/>
    <lineage>
        <taxon>Bacteria</taxon>
        <taxon>Bacillati</taxon>
        <taxon>Bacillota</taxon>
        <taxon>Clostridia</taxon>
        <taxon>Eubacteriales</taxon>
        <taxon>Clostridiaceae</taxon>
        <taxon>Clostridium</taxon>
    </lineage>
</organism>
<proteinExistence type="predicted"/>
<dbReference type="AlphaFoldDB" id="A0A126JI23"/>
<geneLocation type="plasmid" evidence="1">
    <name>p12/29</name>
</geneLocation>
<name>A0A126JI23_CLOBO</name>
<dbReference type="EMBL" id="KT897280">
    <property type="protein sequence ID" value="ALT05870.1"/>
    <property type="molecule type" value="Genomic_DNA"/>
</dbReference>
<sequence>MHTISEITNTLKDDYIGVLIINDNLSKKNSYTKHIEDLDF</sequence>
<protein>
    <submittedName>
        <fullName evidence="1">IS4 transposase</fullName>
    </submittedName>
</protein>
<evidence type="ECO:0000313" key="1">
    <source>
        <dbReference type="EMBL" id="ALT05360.1"/>
    </source>
</evidence>
<dbReference type="EMBL" id="KT897275">
    <property type="protein sequence ID" value="ALT05360.1"/>
    <property type="molecule type" value="Genomic_DNA"/>
</dbReference>
<geneLocation type="plasmid" evidence="2">
    <name>pFI1111E1</name>
</geneLocation>
<evidence type="ECO:0000313" key="2">
    <source>
        <dbReference type="EMBL" id="ALT05870.1"/>
    </source>
</evidence>
<reference evidence="1" key="1">
    <citation type="journal article" date="2016" name="Genome Biol. Evol.">
        <title>Evolution of chromosomal Clostridium botulinum type E neurotoxin gene clusters: evidence provided by their rare plasmid borne counterparts.</title>
        <authorList>
            <person name="Carter A.T."/>
            <person name="Austin J.W."/>
            <person name="Weedmark K.A."/>
            <person name="Peck M.W."/>
        </authorList>
    </citation>
    <scope>NUCLEOTIDE SEQUENCE</scope>
    <source>
        <strain evidence="2">FI1111E1</strain>
        <strain evidence="1">IFR 12/29</strain>
        <plasmid evidence="1">p12/29</plasmid>
        <plasmid evidence="2">pFI1111E1</plasmid>
    </source>
</reference>